<comment type="caution">
    <text evidence="2">The sequence shown here is derived from an EMBL/GenBank/DDBJ whole genome shotgun (WGS) entry which is preliminary data.</text>
</comment>
<accession>A0AAQ2DCV5</accession>
<dbReference type="Proteomes" id="UP000310574">
    <property type="component" value="Unassembled WGS sequence"/>
</dbReference>
<proteinExistence type="predicted"/>
<dbReference type="RefSeq" id="WP_136492821.1">
    <property type="nucleotide sequence ID" value="NZ_SSBS01000003.1"/>
</dbReference>
<gene>
    <name evidence="2" type="ORF">E5170_11400</name>
</gene>
<dbReference type="EMBL" id="SSBS01000003">
    <property type="protein sequence ID" value="THF32261.1"/>
    <property type="molecule type" value="Genomic_DNA"/>
</dbReference>
<name>A0AAQ2DCV5_9PSED</name>
<dbReference type="Gene3D" id="2.60.40.10">
    <property type="entry name" value="Immunoglobulins"/>
    <property type="match status" value="1"/>
</dbReference>
<dbReference type="Pfam" id="PF03538">
    <property type="entry name" value="VRP1"/>
    <property type="match status" value="1"/>
</dbReference>
<dbReference type="InterPro" id="IPR013783">
    <property type="entry name" value="Ig-like_fold"/>
</dbReference>
<organism evidence="2 3">
    <name type="scientific">Pseudomonas atacamensis</name>
    <dbReference type="NCBI Taxonomy" id="2565368"/>
    <lineage>
        <taxon>Bacteria</taxon>
        <taxon>Pseudomonadati</taxon>
        <taxon>Pseudomonadota</taxon>
        <taxon>Gammaproteobacteria</taxon>
        <taxon>Pseudomonadales</taxon>
        <taxon>Pseudomonadaceae</taxon>
        <taxon>Pseudomonas</taxon>
    </lineage>
</organism>
<dbReference type="InterPro" id="IPR008964">
    <property type="entry name" value="Invasin/intimin_cell_adhesion"/>
</dbReference>
<evidence type="ECO:0000256" key="1">
    <source>
        <dbReference type="ARBA" id="ARBA00023026"/>
    </source>
</evidence>
<dbReference type="InterPro" id="IPR018003">
    <property type="entry name" value="Insecticidal_toxin/plasmid_vir"/>
</dbReference>
<dbReference type="SUPFAM" id="SSF49373">
    <property type="entry name" value="Invasin/intimin cell-adhesion fragments"/>
    <property type="match status" value="1"/>
</dbReference>
<evidence type="ECO:0000313" key="2">
    <source>
        <dbReference type="EMBL" id="THF32261.1"/>
    </source>
</evidence>
<keyword evidence="1" id="KW-0843">Virulence</keyword>
<sequence>MVDSRRPALQLFDQLFSEKQRAQDVGLQNLETYLENGGSIYPLVEKGVQGMLQEHSQLSFEQAQQFWRGANSIATSQRRQFIERTLRGNRDAPKRSSSGLLSIVDGPNYHALIGTDFAALCPPDALESIWSPVAYLIDLLRWVRDRLEGINKEEKYALHNRRTDLLALSVDFNAVYQSISSVDIIVEVLEKFIAANTDVDSIEDALIAARYPNGLPYYQHWVTIDGIAQVHDLSVGDFEHRVDLSYPYFLQTNGRGANTAKGFAHASRLGPYQRLLLTETRADFEDRESFFAQNFGTSKLDEYLFLNQVVFLGERTKLDSRQIEALLSIGDFAPVRSSNVTYIDDKPEHPESERSGSIYINDNTAPAVRIDNASELRHRLTANPDESVGFNHYDRLNRMVRLASWTGLPFDQVDVVLAAAIRATALGNRPEDSSDKMEITNGVVHALGLFQKLRERYQCTAADFAVFIGEMSVYGRGEALSQFDQLFNFESGYREPFKLDNGAFAVTPVPGMVDLTISQLCSGLAIDPQTYYVLAKTVAKAYGLTETLNRNAAIISSFYRLVSLPRLLNITPVEGVLMLSMLGGDEWISRFAGVPVIHDVPDGLPDALELIEAMQSCVQWCAQNNLPVSWMLQHAVDAPPVQELSEQDEQFFEQIRNLLPTAQLSNSTFLMAGVPTAGATDWIEFLATSADSLGPITDLYGLILPYEQGAETYPAFVLQKISWAVNSALGEIEPALRQNIITSMVSAFLQMRDAQTSLVRETLAAYAGVGVDQALLVLDWAGVTVHQLLLHVLERTDMQAEASGRTRDRAASASFDLLAEIRRRSEVVSTLGLSAALLQEYLDSGYTDWLVQADKHTLTVRTLYYLTTLTRAFALASAASGQSPQKLLDYLRQVNALPAVSGDAKRLAQQASAIKLANFFGWSVQEVRECVSRIDADGILKNLSQLDLLMRVLTLSTATGMDALTIFLIGNLPETVDKSSYAKAAEHALLGESSAQAPIVHAPGDVTGLVTMTCEVVDNSTVVANKPGEKVTYKVTLKDANGEPLSGVTVHWRATLGTIKDDTTLIDGTLVAEFIPGNVMGHDTPLLWLDLFEPQYAPSIEITADFATLFFPLEELSPTPLDTVEYGHEVELYAVLEDAYGNRGQNSLVEWFWTIEAPEKRDAVTIRPAQGFTDQQGLTRVFVSSRTGGTFVFSVRTQSGESERIFTNAITFARS</sequence>
<dbReference type="AlphaFoldDB" id="A0AAQ2DCV5"/>
<reference evidence="2 3" key="1">
    <citation type="submission" date="2019-04" db="EMBL/GenBank/DDBJ databases">
        <title>Draft genome sequence of Pseudomonas sp. M7D1 isolated from rhizosphere of plant the flowery desert.</title>
        <authorList>
            <person name="Poblete-Morales M."/>
            <person name="Plaza N."/>
            <person name="Corsini G."/>
            <person name="Silva E."/>
        </authorList>
    </citation>
    <scope>NUCLEOTIDE SEQUENCE [LARGE SCALE GENOMIC DNA]</scope>
    <source>
        <strain evidence="2 3">M7D1</strain>
    </source>
</reference>
<protein>
    <submittedName>
        <fullName evidence="2">Virulence plasmid 28 protein</fullName>
    </submittedName>
</protein>
<evidence type="ECO:0000313" key="3">
    <source>
        <dbReference type="Proteomes" id="UP000310574"/>
    </source>
</evidence>